<dbReference type="InterPro" id="IPR049192">
    <property type="entry name" value="DUF4246_C"/>
</dbReference>
<dbReference type="InterPro" id="IPR049207">
    <property type="entry name" value="DUF4246_N"/>
</dbReference>
<keyword evidence="4" id="KW-1185">Reference proteome</keyword>
<dbReference type="AlphaFoldDB" id="A0AAD6X3R8"/>
<organism evidence="3 4">
    <name type="scientific">Mycena alexandri</name>
    <dbReference type="NCBI Taxonomy" id="1745969"/>
    <lineage>
        <taxon>Eukaryota</taxon>
        <taxon>Fungi</taxon>
        <taxon>Dikarya</taxon>
        <taxon>Basidiomycota</taxon>
        <taxon>Agaricomycotina</taxon>
        <taxon>Agaricomycetes</taxon>
        <taxon>Agaricomycetidae</taxon>
        <taxon>Agaricales</taxon>
        <taxon>Marasmiineae</taxon>
        <taxon>Mycenaceae</taxon>
        <taxon>Mycena</taxon>
    </lineage>
</organism>
<comment type="caution">
    <text evidence="3">The sequence shown here is derived from an EMBL/GenBank/DDBJ whole genome shotgun (WGS) entry which is preliminary data.</text>
</comment>
<dbReference type="Pfam" id="PF21666">
    <property type="entry name" value="DUF4246_N"/>
    <property type="match status" value="1"/>
</dbReference>
<evidence type="ECO:0000259" key="1">
    <source>
        <dbReference type="Pfam" id="PF14033"/>
    </source>
</evidence>
<dbReference type="PANTHER" id="PTHR33119">
    <property type="entry name" value="IFI3P"/>
    <property type="match status" value="1"/>
</dbReference>
<dbReference type="Proteomes" id="UP001218188">
    <property type="component" value="Unassembled WGS sequence"/>
</dbReference>
<dbReference type="EMBL" id="JARJCM010000084">
    <property type="protein sequence ID" value="KAJ7031089.1"/>
    <property type="molecule type" value="Genomic_DNA"/>
</dbReference>
<protein>
    <submittedName>
        <fullName evidence="3">Uncharacterized protein</fullName>
    </submittedName>
</protein>
<feature type="domain" description="DUF4246" evidence="2">
    <location>
        <begin position="3"/>
        <end position="37"/>
    </location>
</feature>
<dbReference type="InterPro" id="IPR025340">
    <property type="entry name" value="DUF4246"/>
</dbReference>
<sequence length="161" mass="18628">RQLAELRMYALSWVIRRKPQWQQKVSNPILLEKWRKEALDQQRALRIEEKLTSNMAKDSGASPFVDFQPIIQVNYVLTELAGYARLSDPTTGIEVRIITFMYPARFDAIWLSDRLILVELSEPLRAAVSQLENIPDELKDWYPGSNGQVLDLVHPSLYCIV</sequence>
<dbReference type="Pfam" id="PF14033">
    <property type="entry name" value="DUF4246"/>
    <property type="match status" value="1"/>
</dbReference>
<proteinExistence type="predicted"/>
<feature type="domain" description="DUF4246" evidence="1">
    <location>
        <begin position="73"/>
        <end position="161"/>
    </location>
</feature>
<name>A0AAD6X3R8_9AGAR</name>
<reference evidence="3" key="1">
    <citation type="submission" date="2023-03" db="EMBL/GenBank/DDBJ databases">
        <title>Massive genome expansion in bonnet fungi (Mycena s.s.) driven by repeated elements and novel gene families across ecological guilds.</title>
        <authorList>
            <consortium name="Lawrence Berkeley National Laboratory"/>
            <person name="Harder C.B."/>
            <person name="Miyauchi S."/>
            <person name="Viragh M."/>
            <person name="Kuo A."/>
            <person name="Thoen E."/>
            <person name="Andreopoulos B."/>
            <person name="Lu D."/>
            <person name="Skrede I."/>
            <person name="Drula E."/>
            <person name="Henrissat B."/>
            <person name="Morin E."/>
            <person name="Kohler A."/>
            <person name="Barry K."/>
            <person name="LaButti K."/>
            <person name="Morin E."/>
            <person name="Salamov A."/>
            <person name="Lipzen A."/>
            <person name="Mereny Z."/>
            <person name="Hegedus B."/>
            <person name="Baldrian P."/>
            <person name="Stursova M."/>
            <person name="Weitz H."/>
            <person name="Taylor A."/>
            <person name="Grigoriev I.V."/>
            <person name="Nagy L.G."/>
            <person name="Martin F."/>
            <person name="Kauserud H."/>
        </authorList>
    </citation>
    <scope>NUCLEOTIDE SEQUENCE</scope>
    <source>
        <strain evidence="3">CBHHK200</strain>
    </source>
</reference>
<gene>
    <name evidence="3" type="ORF">C8F04DRAFT_960770</name>
</gene>
<evidence type="ECO:0000259" key="2">
    <source>
        <dbReference type="Pfam" id="PF21666"/>
    </source>
</evidence>
<accession>A0AAD6X3R8</accession>
<evidence type="ECO:0000313" key="4">
    <source>
        <dbReference type="Proteomes" id="UP001218188"/>
    </source>
</evidence>
<evidence type="ECO:0000313" key="3">
    <source>
        <dbReference type="EMBL" id="KAJ7031089.1"/>
    </source>
</evidence>
<feature type="non-terminal residue" evidence="3">
    <location>
        <position position="161"/>
    </location>
</feature>
<dbReference type="PANTHER" id="PTHR33119:SF1">
    <property type="entry name" value="FE2OG DIOXYGENASE DOMAIN-CONTAINING PROTEIN"/>
    <property type="match status" value="1"/>
</dbReference>